<dbReference type="AlphaFoldDB" id="A0A388JLA1"/>
<reference evidence="2 3" key="1">
    <citation type="journal article" date="2018" name="Cell">
        <title>The Chara Genome: Secondary Complexity and Implications for Plant Terrestrialization.</title>
        <authorList>
            <person name="Nishiyama T."/>
            <person name="Sakayama H."/>
            <person name="Vries J.D."/>
            <person name="Buschmann H."/>
            <person name="Saint-Marcoux D."/>
            <person name="Ullrich K.K."/>
            <person name="Haas F.B."/>
            <person name="Vanderstraeten L."/>
            <person name="Becker D."/>
            <person name="Lang D."/>
            <person name="Vosolsobe S."/>
            <person name="Rombauts S."/>
            <person name="Wilhelmsson P.K.I."/>
            <person name="Janitza P."/>
            <person name="Kern R."/>
            <person name="Heyl A."/>
            <person name="Rumpler F."/>
            <person name="Villalobos L.I.A.C."/>
            <person name="Clay J.M."/>
            <person name="Skokan R."/>
            <person name="Toyoda A."/>
            <person name="Suzuki Y."/>
            <person name="Kagoshima H."/>
            <person name="Schijlen E."/>
            <person name="Tajeshwar N."/>
            <person name="Catarino B."/>
            <person name="Hetherington A.J."/>
            <person name="Saltykova A."/>
            <person name="Bonnot C."/>
            <person name="Breuninger H."/>
            <person name="Symeonidi A."/>
            <person name="Radhakrishnan G.V."/>
            <person name="Van Nieuwerburgh F."/>
            <person name="Deforce D."/>
            <person name="Chang C."/>
            <person name="Karol K.G."/>
            <person name="Hedrich R."/>
            <person name="Ulvskov P."/>
            <person name="Glockner G."/>
            <person name="Delwiche C.F."/>
            <person name="Petrasek J."/>
            <person name="Van de Peer Y."/>
            <person name="Friml J."/>
            <person name="Beilby M."/>
            <person name="Dolan L."/>
            <person name="Kohara Y."/>
            <person name="Sugano S."/>
            <person name="Fujiyama A."/>
            <person name="Delaux P.-M."/>
            <person name="Quint M."/>
            <person name="TheiBen G."/>
            <person name="Hagemann M."/>
            <person name="Harholt J."/>
            <person name="Dunand C."/>
            <person name="Zachgo S."/>
            <person name="Langdale J."/>
            <person name="Maumus F."/>
            <person name="Straeten D.V.D."/>
            <person name="Gould S.B."/>
            <person name="Rensing S.A."/>
        </authorList>
    </citation>
    <scope>NUCLEOTIDE SEQUENCE [LARGE SCALE GENOMIC DNA]</scope>
    <source>
        <strain evidence="2 3">S276</strain>
    </source>
</reference>
<proteinExistence type="predicted"/>
<evidence type="ECO:0000313" key="2">
    <source>
        <dbReference type="EMBL" id="GBG58599.1"/>
    </source>
</evidence>
<dbReference type="Proteomes" id="UP000265515">
    <property type="component" value="Unassembled WGS sequence"/>
</dbReference>
<feature type="region of interest" description="Disordered" evidence="1">
    <location>
        <begin position="25"/>
        <end position="72"/>
    </location>
</feature>
<organism evidence="2 3">
    <name type="scientific">Chara braunii</name>
    <name type="common">Braun's stonewort</name>
    <dbReference type="NCBI Taxonomy" id="69332"/>
    <lineage>
        <taxon>Eukaryota</taxon>
        <taxon>Viridiplantae</taxon>
        <taxon>Streptophyta</taxon>
        <taxon>Charophyceae</taxon>
        <taxon>Charales</taxon>
        <taxon>Characeae</taxon>
        <taxon>Chara</taxon>
    </lineage>
</organism>
<name>A0A388JLA1_CHABU</name>
<feature type="compositionally biased region" description="Basic and acidic residues" evidence="1">
    <location>
        <begin position="38"/>
        <end position="66"/>
    </location>
</feature>
<dbReference type="EMBL" id="BFEA01000001">
    <property type="protein sequence ID" value="GBG58599.1"/>
    <property type="molecule type" value="Genomic_DNA"/>
</dbReference>
<keyword evidence="3" id="KW-1185">Reference proteome</keyword>
<comment type="caution">
    <text evidence="2">The sequence shown here is derived from an EMBL/GenBank/DDBJ whole genome shotgun (WGS) entry which is preliminary data.</text>
</comment>
<evidence type="ECO:0000256" key="1">
    <source>
        <dbReference type="SAM" id="MobiDB-lite"/>
    </source>
</evidence>
<accession>A0A388JLA1</accession>
<dbReference type="Gramene" id="GBG58599">
    <property type="protein sequence ID" value="GBG58599"/>
    <property type="gene ID" value="CBR_g1"/>
</dbReference>
<evidence type="ECO:0000313" key="3">
    <source>
        <dbReference type="Proteomes" id="UP000265515"/>
    </source>
</evidence>
<protein>
    <submittedName>
        <fullName evidence="2">Uncharacterized protein</fullName>
    </submittedName>
</protein>
<gene>
    <name evidence="2" type="ORF">CBR_g1</name>
</gene>
<sequence>MCRYCTQLGRSLQKVTVIFKQPAVAGHDGGPSDGNAGARHDRSSPLTRSGRERLTTSRPHADDDHGGNAAVSGLVGTAVRDNACSSSKKAKSVRVLCSTMPVSRDGRVGSRRADGGVDGGADEGPLEHFYCCYFFYDYRDEALRKLKF</sequence>